<dbReference type="AlphaFoldDB" id="A0A175VYW6"/>
<evidence type="ECO:0000256" key="1">
    <source>
        <dbReference type="ARBA" id="ARBA00022679"/>
    </source>
</evidence>
<reference evidence="2" key="1">
    <citation type="submission" date="2015-06" db="EMBL/GenBank/DDBJ databases">
        <authorList>
            <person name="Hoefler B.C."/>
            <person name="Straight P.D."/>
        </authorList>
    </citation>
    <scope>NUCLEOTIDE SEQUENCE [LARGE SCALE GENOMIC DNA]</scope>
    <source>
        <strain evidence="2">Mm55</strain>
    </source>
</reference>
<keyword evidence="4" id="KW-1185">Reference proteome</keyword>
<evidence type="ECO:0000313" key="2">
    <source>
        <dbReference type="EMBL" id="KXX76485.1"/>
    </source>
</evidence>
<proteinExistence type="predicted"/>
<dbReference type="OrthoDB" id="671439at2759"/>
<dbReference type="EMBL" id="LCTW02000208">
    <property type="protein sequence ID" value="KXX76485.1"/>
    <property type="molecule type" value="Genomic_DNA"/>
</dbReference>
<protein>
    <submittedName>
        <fullName evidence="2">Trichothecene 3-O-acetyltransferase</fullName>
    </submittedName>
</protein>
<keyword evidence="1 2" id="KW-0808">Transferase</keyword>
<reference evidence="4" key="2">
    <citation type="submission" date="2015-06" db="EMBL/GenBank/DDBJ databases">
        <authorList>
            <person name="van de Sande W.W.J."/>
        </authorList>
    </citation>
    <scope>NUCLEOTIDE SEQUENCE [LARGE SCALE GENOMIC DNA]</scope>
    <source>
        <strain evidence="4">mm55</strain>
    </source>
</reference>
<organism evidence="2 4">
    <name type="scientific">Madurella mycetomatis</name>
    <dbReference type="NCBI Taxonomy" id="100816"/>
    <lineage>
        <taxon>Eukaryota</taxon>
        <taxon>Fungi</taxon>
        <taxon>Dikarya</taxon>
        <taxon>Ascomycota</taxon>
        <taxon>Pezizomycotina</taxon>
        <taxon>Sordariomycetes</taxon>
        <taxon>Sordariomycetidae</taxon>
        <taxon>Sordariales</taxon>
        <taxon>Sordariales incertae sedis</taxon>
        <taxon>Madurella</taxon>
    </lineage>
</organism>
<sequence length="476" mass="53092">MHRKETFLIQPSGRCQHQEQTRLSPLDFVITQHYNNYALIFELDKHTDTSAIVETFRSALEATLSQCRHVAGTIEKNRYGDFSIFSRPDSSVPLVIQCRDAPGDEFPSYSDIQRAHFVSGALGDPSLLTIPGMAMSSDASPRAKPAVAGFQLTFIRGGLVLTINVHHFAMDAVGASALVHHIASHCRSIVHGAAPPGWNRRLVDRSRFIPPRVPNAVTANPQQPAHRHPDWLPCSWLLFHISQSKLTELKRRAMPTDGSWISSYDAVVAFLWRVLSKNRAPIYKPDLGSPALFGESVNMRDRVRPSVPQRYQGNLQCGGLSFLQKRQLTLAEVISEARLRDIAAFIRRITDSVSQDTLQTTVATAASVSDPSNLHFRQNSMPPMSLIVTDWRGVDMGDAEFGFGRAVAVRQLSDVVTENVITIYPRRTAGGDSDYGLEVVVPFERHAVDTLIKDPQMNEFFTFRGFEAETPLEYEN</sequence>
<dbReference type="STRING" id="100816.A0A175VYW6"/>
<comment type="caution">
    <text evidence="2">The sequence shown here is derived from an EMBL/GenBank/DDBJ whole genome shotgun (WGS) entry which is preliminary data.</text>
</comment>
<gene>
    <name evidence="3" type="ORF">MMYC01_205195</name>
    <name evidence="2" type="ORF">MMYC01_206836</name>
</gene>
<dbReference type="InterPro" id="IPR023213">
    <property type="entry name" value="CAT-like_dom_sf"/>
</dbReference>
<dbReference type="InterPro" id="IPR050317">
    <property type="entry name" value="Plant_Fungal_Acyltransferase"/>
</dbReference>
<dbReference type="PANTHER" id="PTHR31642:SF310">
    <property type="entry name" value="FATTY ALCOHOL:CAFFEOYL-COA ACYLTRANSFERASE"/>
    <property type="match status" value="1"/>
</dbReference>
<name>A0A175VYW6_9PEZI</name>
<dbReference type="GO" id="GO:0016747">
    <property type="term" value="F:acyltransferase activity, transferring groups other than amino-acyl groups"/>
    <property type="evidence" value="ECO:0007669"/>
    <property type="project" value="TreeGrafter"/>
</dbReference>
<evidence type="ECO:0000313" key="4">
    <source>
        <dbReference type="Proteomes" id="UP000078237"/>
    </source>
</evidence>
<dbReference type="PANTHER" id="PTHR31642">
    <property type="entry name" value="TRICHOTHECENE 3-O-ACETYLTRANSFERASE"/>
    <property type="match status" value="1"/>
</dbReference>
<dbReference type="VEuPathDB" id="FungiDB:MMYC01_205195"/>
<dbReference type="Gene3D" id="3.30.559.10">
    <property type="entry name" value="Chloramphenicol acetyltransferase-like domain"/>
    <property type="match status" value="2"/>
</dbReference>
<accession>A0A175VYW6</accession>
<reference evidence="2 4" key="3">
    <citation type="submission" date="2016-01" db="EMBL/GenBank/DDBJ databases">
        <title>Madurella mycetomatis genome sequencing.</title>
        <authorList>
            <person name="Van De Sande W."/>
        </authorList>
    </citation>
    <scope>NUCLEOTIDE SEQUENCE [LARGE SCALE GENOMIC DNA]</scope>
    <source>
        <strain evidence="4">mm55</strain>
        <strain evidence="2">Mm55</strain>
    </source>
</reference>
<dbReference type="Proteomes" id="UP000078237">
    <property type="component" value="Unassembled WGS sequence"/>
</dbReference>
<evidence type="ECO:0000313" key="3">
    <source>
        <dbReference type="EMBL" id="KXX80983.1"/>
    </source>
</evidence>
<dbReference type="EMBL" id="LCTW02000045">
    <property type="protein sequence ID" value="KXX80983.1"/>
    <property type="molecule type" value="Genomic_DNA"/>
</dbReference>
<dbReference type="Pfam" id="PF02458">
    <property type="entry name" value="Transferase"/>
    <property type="match status" value="1"/>
</dbReference>
<dbReference type="VEuPathDB" id="FungiDB:MMYC01_206836"/>